<feature type="domain" description="Carboxymuconolactone decarboxylase-like" evidence="1">
    <location>
        <begin position="42"/>
        <end position="120"/>
    </location>
</feature>
<dbReference type="PANTHER" id="PTHR35446:SF2">
    <property type="entry name" value="CARBOXYMUCONOLACTONE DECARBOXYLASE-LIKE DOMAIN-CONTAINING PROTEIN"/>
    <property type="match status" value="1"/>
</dbReference>
<dbReference type="InterPro" id="IPR004675">
    <property type="entry name" value="AhpD_core"/>
</dbReference>
<dbReference type="GO" id="GO:0051920">
    <property type="term" value="F:peroxiredoxin activity"/>
    <property type="evidence" value="ECO:0007669"/>
    <property type="project" value="InterPro"/>
</dbReference>
<evidence type="ECO:0000313" key="3">
    <source>
        <dbReference type="Proteomes" id="UP000464495"/>
    </source>
</evidence>
<dbReference type="PANTHER" id="PTHR35446">
    <property type="entry name" value="SI:CH211-175M2.5"/>
    <property type="match status" value="1"/>
</dbReference>
<name>A0A6P1T6N6_9RHOB</name>
<protein>
    <submittedName>
        <fullName evidence="2">Carboxymuconolactone decarboxylase family protein</fullName>
    </submittedName>
</protein>
<dbReference type="InterPro" id="IPR003779">
    <property type="entry name" value="CMD-like"/>
</dbReference>
<evidence type="ECO:0000313" key="2">
    <source>
        <dbReference type="EMBL" id="QHQ37350.1"/>
    </source>
</evidence>
<dbReference type="InterPro" id="IPR029032">
    <property type="entry name" value="AhpD-like"/>
</dbReference>
<gene>
    <name evidence="2" type="ORF">GO499_09625</name>
</gene>
<dbReference type="Pfam" id="PF02627">
    <property type="entry name" value="CMD"/>
    <property type="match status" value="1"/>
</dbReference>
<dbReference type="KEGG" id="amaq:GO499_09625"/>
<evidence type="ECO:0000259" key="1">
    <source>
        <dbReference type="Pfam" id="PF02627"/>
    </source>
</evidence>
<dbReference type="AlphaFoldDB" id="A0A6P1T6N6"/>
<dbReference type="Proteomes" id="UP000464495">
    <property type="component" value="Chromosome"/>
</dbReference>
<dbReference type="Gene3D" id="1.20.1290.10">
    <property type="entry name" value="AhpD-like"/>
    <property type="match status" value="1"/>
</dbReference>
<reference evidence="2 3" key="1">
    <citation type="submission" date="2019-12" db="EMBL/GenBank/DDBJ databases">
        <title>Complete genome sequence of Algicella marina strain 9Alg 56(T) isolated from the red alga Tichocarpus crinitus.</title>
        <authorList>
            <person name="Kim S.-G."/>
            <person name="Nedashkovskaya O.I."/>
        </authorList>
    </citation>
    <scope>NUCLEOTIDE SEQUENCE [LARGE SCALE GENOMIC DNA]</scope>
    <source>
        <strain evidence="2 3">9Alg 56</strain>
    </source>
</reference>
<dbReference type="SUPFAM" id="SSF69118">
    <property type="entry name" value="AhpD-like"/>
    <property type="match status" value="1"/>
</dbReference>
<keyword evidence="3" id="KW-1185">Reference proteome</keyword>
<dbReference type="NCBIfam" id="TIGR00778">
    <property type="entry name" value="ahpD_dom"/>
    <property type="match status" value="1"/>
</dbReference>
<organism evidence="2 3">
    <name type="scientific">Algicella marina</name>
    <dbReference type="NCBI Taxonomy" id="2683284"/>
    <lineage>
        <taxon>Bacteria</taxon>
        <taxon>Pseudomonadati</taxon>
        <taxon>Pseudomonadota</taxon>
        <taxon>Alphaproteobacteria</taxon>
        <taxon>Rhodobacterales</taxon>
        <taxon>Paracoccaceae</taxon>
        <taxon>Algicella</taxon>
    </lineage>
</organism>
<accession>A0A6P1T6N6</accession>
<sequence>MTPPIEYEDATAEVRAIYDDIRATRGTDYINNVWKCFAHNPKLLRRTWESVKEVMGPGTLDPVVKEMIYLAVSISNNCGYCIASHSAGAQKAGMTDEMFGEVMDIVGMANENNKLVAGYRVPIDDVYLKVRGAD</sequence>
<dbReference type="EMBL" id="CP046620">
    <property type="protein sequence ID" value="QHQ37350.1"/>
    <property type="molecule type" value="Genomic_DNA"/>
</dbReference>
<proteinExistence type="predicted"/>